<evidence type="ECO:0000256" key="1">
    <source>
        <dbReference type="SAM" id="MobiDB-lite"/>
    </source>
</evidence>
<organism evidence="2 3">
    <name type="scientific">Cyclotella cryptica</name>
    <dbReference type="NCBI Taxonomy" id="29204"/>
    <lineage>
        <taxon>Eukaryota</taxon>
        <taxon>Sar</taxon>
        <taxon>Stramenopiles</taxon>
        <taxon>Ochrophyta</taxon>
        <taxon>Bacillariophyta</taxon>
        <taxon>Coscinodiscophyceae</taxon>
        <taxon>Thalassiosirophycidae</taxon>
        <taxon>Stephanodiscales</taxon>
        <taxon>Stephanodiscaceae</taxon>
        <taxon>Cyclotella</taxon>
    </lineage>
</organism>
<accession>A0ABD3PCC9</accession>
<evidence type="ECO:0000313" key="2">
    <source>
        <dbReference type="EMBL" id="KAL3785369.1"/>
    </source>
</evidence>
<dbReference type="EMBL" id="JABMIG020000216">
    <property type="protein sequence ID" value="KAL3785369.1"/>
    <property type="molecule type" value="Genomic_DNA"/>
</dbReference>
<comment type="caution">
    <text evidence="2">The sequence shown here is derived from an EMBL/GenBank/DDBJ whole genome shotgun (WGS) entry which is preliminary data.</text>
</comment>
<dbReference type="Proteomes" id="UP001516023">
    <property type="component" value="Unassembled WGS sequence"/>
</dbReference>
<dbReference type="AlphaFoldDB" id="A0ABD3PCC9"/>
<feature type="compositionally biased region" description="Basic and acidic residues" evidence="1">
    <location>
        <begin position="11"/>
        <end position="30"/>
    </location>
</feature>
<protein>
    <submittedName>
        <fullName evidence="2">Uncharacterized protein</fullName>
    </submittedName>
</protein>
<keyword evidence="3" id="KW-1185">Reference proteome</keyword>
<proteinExistence type="predicted"/>
<reference evidence="2 3" key="1">
    <citation type="journal article" date="2020" name="G3 (Bethesda)">
        <title>Improved Reference Genome for Cyclotella cryptica CCMP332, a Model for Cell Wall Morphogenesis, Salinity Adaptation, and Lipid Production in Diatoms (Bacillariophyta).</title>
        <authorList>
            <person name="Roberts W.R."/>
            <person name="Downey K.M."/>
            <person name="Ruck E.C."/>
            <person name="Traller J.C."/>
            <person name="Alverson A.J."/>
        </authorList>
    </citation>
    <scope>NUCLEOTIDE SEQUENCE [LARGE SCALE GENOMIC DNA]</scope>
    <source>
        <strain evidence="2 3">CCMP332</strain>
    </source>
</reference>
<name>A0ABD3PCC9_9STRA</name>
<feature type="region of interest" description="Disordered" evidence="1">
    <location>
        <begin position="1"/>
        <end position="35"/>
    </location>
</feature>
<gene>
    <name evidence="2" type="ORF">HJC23_011052</name>
</gene>
<sequence>MSLEHAIQMIPDREDQAESSDTETRTHEDAILSPPQPRRIVFANDTTLILPLKRNECNLHG</sequence>
<evidence type="ECO:0000313" key="3">
    <source>
        <dbReference type="Proteomes" id="UP001516023"/>
    </source>
</evidence>